<dbReference type="Pfam" id="PF00512">
    <property type="entry name" value="HisKA"/>
    <property type="match status" value="1"/>
</dbReference>
<feature type="domain" description="Histidine kinase" evidence="16">
    <location>
        <begin position="418"/>
        <end position="640"/>
    </location>
</feature>
<comment type="catalytic activity">
    <reaction evidence="1">
        <text>ATP + protein L-histidine = ADP + protein N-phospho-L-histidine.</text>
        <dbReference type="EC" id="2.7.13.3"/>
    </reaction>
</comment>
<comment type="pathway">
    <text evidence="3">Cofactor biosynthesis; thiamine diphosphate biosynthesis.</text>
</comment>
<dbReference type="Pfam" id="PF09084">
    <property type="entry name" value="NMT1"/>
    <property type="match status" value="1"/>
</dbReference>
<dbReference type="InterPro" id="IPR003594">
    <property type="entry name" value="HATPase_dom"/>
</dbReference>
<name>A0AAD0QIW6_9BACT</name>
<evidence type="ECO:0000256" key="13">
    <source>
        <dbReference type="ARBA" id="ARBA00033171"/>
    </source>
</evidence>
<keyword evidence="15" id="KW-0812">Transmembrane</keyword>
<evidence type="ECO:0000256" key="2">
    <source>
        <dbReference type="ARBA" id="ARBA00003469"/>
    </source>
</evidence>
<evidence type="ECO:0000256" key="6">
    <source>
        <dbReference type="ARBA" id="ARBA00012438"/>
    </source>
</evidence>
<dbReference type="InterPro" id="IPR005467">
    <property type="entry name" value="His_kinase_dom"/>
</dbReference>
<keyword evidence="12" id="KW-0408">Iron</keyword>
<dbReference type="InterPro" id="IPR003661">
    <property type="entry name" value="HisK_dim/P_dom"/>
</dbReference>
<evidence type="ECO:0000256" key="1">
    <source>
        <dbReference type="ARBA" id="ARBA00000085"/>
    </source>
</evidence>
<keyword evidence="9" id="KW-0479">Metal-binding</keyword>
<dbReference type="InterPro" id="IPR036890">
    <property type="entry name" value="HATPase_C_sf"/>
</dbReference>
<dbReference type="GO" id="GO:0009228">
    <property type="term" value="P:thiamine biosynthetic process"/>
    <property type="evidence" value="ECO:0007669"/>
    <property type="project" value="UniProtKB-KW"/>
</dbReference>
<evidence type="ECO:0000256" key="10">
    <source>
        <dbReference type="ARBA" id="ARBA00022898"/>
    </source>
</evidence>
<dbReference type="PANTHER" id="PTHR31528:SF1">
    <property type="entry name" value="4-AMINO-5-HYDROXYMETHYL-2-METHYLPYRIMIDINE PHOSPHATE SYNTHASE THI11-RELATED"/>
    <property type="match status" value="1"/>
</dbReference>
<keyword evidence="7" id="KW-0597">Phosphoprotein</keyword>
<dbReference type="EMBL" id="CP031367">
    <property type="protein sequence ID" value="AXK48263.1"/>
    <property type="molecule type" value="Genomic_DNA"/>
</dbReference>
<organism evidence="17 18">
    <name type="scientific">Aliarcobacter trophiarum LMG 25534</name>
    <dbReference type="NCBI Taxonomy" id="1032241"/>
    <lineage>
        <taxon>Bacteria</taxon>
        <taxon>Pseudomonadati</taxon>
        <taxon>Campylobacterota</taxon>
        <taxon>Epsilonproteobacteria</taxon>
        <taxon>Campylobacterales</taxon>
        <taxon>Arcobacteraceae</taxon>
        <taxon>Aliarcobacter</taxon>
    </lineage>
</organism>
<dbReference type="InterPro" id="IPR004358">
    <property type="entry name" value="Sig_transdc_His_kin-like_C"/>
</dbReference>
<keyword evidence="11" id="KW-0784">Thiamine biosynthesis</keyword>
<gene>
    <name evidence="17" type="ORF">ATR_0378</name>
</gene>
<dbReference type="SMART" id="SM00387">
    <property type="entry name" value="HATPase_c"/>
    <property type="match status" value="1"/>
</dbReference>
<accession>A0AAD0QIW6</accession>
<dbReference type="Gene3D" id="3.30.565.10">
    <property type="entry name" value="Histidine kinase-like ATPase, C-terminal domain"/>
    <property type="match status" value="1"/>
</dbReference>
<dbReference type="InterPro" id="IPR036097">
    <property type="entry name" value="HisK_dim/P_sf"/>
</dbReference>
<dbReference type="EC" id="2.7.13.3" evidence="6"/>
<evidence type="ECO:0000313" key="18">
    <source>
        <dbReference type="Proteomes" id="UP000254504"/>
    </source>
</evidence>
<dbReference type="RefSeq" id="WP_179948459.1">
    <property type="nucleotide sequence ID" value="NZ_CP031367.1"/>
</dbReference>
<dbReference type="KEGG" id="atp:ATR_0378"/>
<feature type="transmembrane region" description="Helical" evidence="15">
    <location>
        <begin position="338"/>
        <end position="358"/>
    </location>
</feature>
<evidence type="ECO:0000256" key="9">
    <source>
        <dbReference type="ARBA" id="ARBA00022723"/>
    </source>
</evidence>
<sequence>MRLFFNLKPIILLIFLSINLFSKDLTKVTIQLSWFDQFQFAGYYMAKEQGFYEEEGLDVEILPFSFGLNVPKMVNDSLVDFAIGRENLILEKVKYPKIIALAAIFQATPLVLITTKEQGIDSFKKFENRRLMRTKDDGAEVSIRAMLAASKIDLNKIINIEHSHNIYDLIDKKVDIISAYTSKAPYTLQKEGIEYNLFYPKDYGFDMYSDFLITNIDKYNNNYNMVEKFKKASLRGWEYAYNNIEKSVDTIFEKHNTQNLTKDELIFEAKELKKLSYLNGNKLGEMRQDKVQRIYDLYNIMGYINSEFKIDDFLGIDKKSDLEKWFRLKFEEYFDLSLLWKFFLIIIVITAIFIYRQYFITKLNKRLKNLVKIKTNRLKVMNKKLSTRIKKELEKHQEKDRILAQQQKLVAMGQMIENIAHQWRQPLSVISTSASGLKLKRELNILSNEDFIKNIEQIVDTAKYLSDTIDDFRHFFKPQKDKTKFSLVKNIEKSLSFVETALKENNIEIEFEYEDVDIIAYETELMQVFINIINNSKDAFIENKIKDRVIFISIKNFSNRVLIEIKDSAGGVKDDILDKVFEPYFTTKHQYSGTGIGLYMSNQIIKTHLNGDIFMKNCSFKYKNVEQRGAITTIVLGKNPLEEIKH</sequence>
<dbReference type="PROSITE" id="PS50109">
    <property type="entry name" value="HIS_KIN"/>
    <property type="match status" value="1"/>
</dbReference>
<dbReference type="SUPFAM" id="SSF47384">
    <property type="entry name" value="Homodimeric domain of signal transducing histidine kinase"/>
    <property type="match status" value="1"/>
</dbReference>
<keyword evidence="10" id="KW-0663">Pyridoxal phosphate</keyword>
<dbReference type="SUPFAM" id="SSF53850">
    <property type="entry name" value="Periplasmic binding protein-like II"/>
    <property type="match status" value="1"/>
</dbReference>
<evidence type="ECO:0000256" key="8">
    <source>
        <dbReference type="ARBA" id="ARBA00022679"/>
    </source>
</evidence>
<dbReference type="AlphaFoldDB" id="A0AAD0QIW6"/>
<evidence type="ECO:0000256" key="15">
    <source>
        <dbReference type="SAM" id="Phobius"/>
    </source>
</evidence>
<proteinExistence type="inferred from homology"/>
<evidence type="ECO:0000313" key="17">
    <source>
        <dbReference type="EMBL" id="AXK48263.1"/>
    </source>
</evidence>
<comment type="similarity">
    <text evidence="4">Belongs to the NMT1/THI5 family.</text>
</comment>
<evidence type="ECO:0000256" key="14">
    <source>
        <dbReference type="ARBA" id="ARBA00048179"/>
    </source>
</evidence>
<evidence type="ECO:0000256" key="5">
    <source>
        <dbReference type="ARBA" id="ARBA00011738"/>
    </source>
</evidence>
<dbReference type="SUPFAM" id="SSF55874">
    <property type="entry name" value="ATPase domain of HSP90 chaperone/DNA topoisomerase II/histidine kinase"/>
    <property type="match status" value="1"/>
</dbReference>
<dbReference type="Proteomes" id="UP000254504">
    <property type="component" value="Chromosome"/>
</dbReference>
<evidence type="ECO:0000256" key="4">
    <source>
        <dbReference type="ARBA" id="ARBA00009406"/>
    </source>
</evidence>
<evidence type="ECO:0000256" key="7">
    <source>
        <dbReference type="ARBA" id="ARBA00022553"/>
    </source>
</evidence>
<evidence type="ECO:0000259" key="16">
    <source>
        <dbReference type="PROSITE" id="PS50109"/>
    </source>
</evidence>
<dbReference type="Gene3D" id="3.40.190.10">
    <property type="entry name" value="Periplasmic binding protein-like II"/>
    <property type="match status" value="2"/>
</dbReference>
<evidence type="ECO:0000256" key="11">
    <source>
        <dbReference type="ARBA" id="ARBA00022977"/>
    </source>
</evidence>
<protein>
    <recommendedName>
        <fullName evidence="6">histidine kinase</fullName>
        <ecNumber evidence="6">2.7.13.3</ecNumber>
    </recommendedName>
    <alternativeName>
        <fullName evidence="13">Thiamine pyrimidine synthase</fullName>
    </alternativeName>
</protein>
<dbReference type="GO" id="GO:0046872">
    <property type="term" value="F:metal ion binding"/>
    <property type="evidence" value="ECO:0007669"/>
    <property type="project" value="UniProtKB-KW"/>
</dbReference>
<evidence type="ECO:0000256" key="3">
    <source>
        <dbReference type="ARBA" id="ARBA00004948"/>
    </source>
</evidence>
<keyword evidence="15" id="KW-0472">Membrane</keyword>
<dbReference type="Gene3D" id="1.10.287.130">
    <property type="match status" value="1"/>
</dbReference>
<comment type="function">
    <text evidence="2">Responsible for the formation of the pyrimidine heterocycle in the thiamine biosynthesis pathway. Catalyzes the formation of hydroxymethylpyrimidine phosphate (HMP-P) from histidine and pyridoxal phosphate (PLP). The protein uses PLP and the active site histidine to form HMP-P, generating an inactive enzyme. The enzyme can only undergo a single turnover, which suggests it is a suicide enzyme.</text>
</comment>
<dbReference type="InterPro" id="IPR015168">
    <property type="entry name" value="SsuA/THI5"/>
</dbReference>
<dbReference type="CDD" id="cd00082">
    <property type="entry name" value="HisKA"/>
    <property type="match status" value="1"/>
</dbReference>
<dbReference type="SMART" id="SM00388">
    <property type="entry name" value="HisKA"/>
    <property type="match status" value="1"/>
</dbReference>
<keyword evidence="8" id="KW-0808">Transferase</keyword>
<reference evidence="17 18" key="1">
    <citation type="submission" date="2018-07" db="EMBL/GenBank/DDBJ databases">
        <title>Complete genome of the Arcobacter trophiarum type strain LMG 25534.</title>
        <authorList>
            <person name="Miller W.G."/>
            <person name="Yee E."/>
        </authorList>
    </citation>
    <scope>NUCLEOTIDE SEQUENCE [LARGE SCALE GENOMIC DNA]</scope>
    <source>
        <strain evidence="17 18">LMG 25534</strain>
    </source>
</reference>
<comment type="subunit">
    <text evidence="5">Homodimer.</text>
</comment>
<dbReference type="PRINTS" id="PR00344">
    <property type="entry name" value="BCTRLSENSOR"/>
</dbReference>
<dbReference type="PANTHER" id="PTHR31528">
    <property type="entry name" value="4-AMINO-5-HYDROXYMETHYL-2-METHYLPYRIMIDINE PHOSPHATE SYNTHASE THI11-RELATED"/>
    <property type="match status" value="1"/>
</dbReference>
<comment type="catalytic activity">
    <reaction evidence="14">
        <text>N(6)-(pyridoxal phosphate)-L-lysyl-[4-amino-5-hydroxymethyl-2-methylpyrimidine phosphate synthase] + L-histidyl-[4-amino-5-hydroxymethyl-2-methylpyrimidine phosphate synthase] + 2 Fe(3+) + 4 H2O = L-lysyl-[4-amino-5-hydroxymethyl-2-methylpyrimidine phosphate synthase] + (2S)-2-amino-5-hydroxy-4-oxopentanoyl-[4-amino-5-hydroxymethyl-2-methylpyrimidine phosphate synthase] + 4-amino-2-methyl-5-(phosphooxymethyl)pyrimidine + 3-oxopropanoate + 2 Fe(2+) + 2 H(+)</text>
        <dbReference type="Rhea" id="RHEA:65756"/>
        <dbReference type="Rhea" id="RHEA-COMP:16892"/>
        <dbReference type="Rhea" id="RHEA-COMP:16893"/>
        <dbReference type="Rhea" id="RHEA-COMP:16894"/>
        <dbReference type="Rhea" id="RHEA-COMP:16895"/>
        <dbReference type="ChEBI" id="CHEBI:15377"/>
        <dbReference type="ChEBI" id="CHEBI:15378"/>
        <dbReference type="ChEBI" id="CHEBI:29033"/>
        <dbReference type="ChEBI" id="CHEBI:29034"/>
        <dbReference type="ChEBI" id="CHEBI:29969"/>
        <dbReference type="ChEBI" id="CHEBI:29979"/>
        <dbReference type="ChEBI" id="CHEBI:33190"/>
        <dbReference type="ChEBI" id="CHEBI:58354"/>
        <dbReference type="ChEBI" id="CHEBI:143915"/>
        <dbReference type="ChEBI" id="CHEBI:157692"/>
    </reaction>
    <physiologicalReaction direction="left-to-right" evidence="14">
        <dbReference type="Rhea" id="RHEA:65757"/>
    </physiologicalReaction>
</comment>
<dbReference type="Pfam" id="PF02518">
    <property type="entry name" value="HATPase_c"/>
    <property type="match status" value="1"/>
</dbReference>
<dbReference type="GO" id="GO:0000155">
    <property type="term" value="F:phosphorelay sensor kinase activity"/>
    <property type="evidence" value="ECO:0007669"/>
    <property type="project" value="InterPro"/>
</dbReference>
<keyword evidence="15" id="KW-1133">Transmembrane helix</keyword>
<dbReference type="InterPro" id="IPR027939">
    <property type="entry name" value="NMT1/THI5"/>
</dbReference>
<keyword evidence="17" id="KW-0418">Kinase</keyword>
<evidence type="ECO:0000256" key="12">
    <source>
        <dbReference type="ARBA" id="ARBA00023004"/>
    </source>
</evidence>